<evidence type="ECO:0000313" key="2">
    <source>
        <dbReference type="Proteomes" id="UP000266841"/>
    </source>
</evidence>
<protein>
    <submittedName>
        <fullName evidence="1">Uncharacterized protein</fullName>
    </submittedName>
</protein>
<feature type="non-terminal residue" evidence="1">
    <location>
        <position position="59"/>
    </location>
</feature>
<comment type="caution">
    <text evidence="1">The sequence shown here is derived from an EMBL/GenBank/DDBJ whole genome shotgun (WGS) entry which is preliminary data.</text>
</comment>
<dbReference type="EMBL" id="AGNL01043762">
    <property type="protein sequence ID" value="EJK50421.1"/>
    <property type="molecule type" value="Genomic_DNA"/>
</dbReference>
<dbReference type="AlphaFoldDB" id="K0RNA7"/>
<accession>K0RNA7</accession>
<proteinExistence type="predicted"/>
<sequence>MFVISGGGRLEKEKQPLQQAEINEMSDATGATLLVRAIVATIQEAMRSAQEDPKRVESQ</sequence>
<keyword evidence="2" id="KW-1185">Reference proteome</keyword>
<evidence type="ECO:0000313" key="1">
    <source>
        <dbReference type="EMBL" id="EJK50421.1"/>
    </source>
</evidence>
<dbReference type="Proteomes" id="UP000266841">
    <property type="component" value="Unassembled WGS sequence"/>
</dbReference>
<reference evidence="1 2" key="1">
    <citation type="journal article" date="2012" name="Genome Biol.">
        <title>Genome and low-iron response of an oceanic diatom adapted to chronic iron limitation.</title>
        <authorList>
            <person name="Lommer M."/>
            <person name="Specht M."/>
            <person name="Roy A.S."/>
            <person name="Kraemer L."/>
            <person name="Andreson R."/>
            <person name="Gutowska M.A."/>
            <person name="Wolf J."/>
            <person name="Bergner S.V."/>
            <person name="Schilhabel M.B."/>
            <person name="Klostermeier U.C."/>
            <person name="Beiko R.G."/>
            <person name="Rosenstiel P."/>
            <person name="Hippler M."/>
            <person name="Laroche J."/>
        </authorList>
    </citation>
    <scope>NUCLEOTIDE SEQUENCE [LARGE SCALE GENOMIC DNA]</scope>
    <source>
        <strain evidence="1 2">CCMP1005</strain>
    </source>
</reference>
<gene>
    <name evidence="1" type="ORF">THAOC_30612</name>
</gene>
<organism evidence="1 2">
    <name type="scientific">Thalassiosira oceanica</name>
    <name type="common">Marine diatom</name>
    <dbReference type="NCBI Taxonomy" id="159749"/>
    <lineage>
        <taxon>Eukaryota</taxon>
        <taxon>Sar</taxon>
        <taxon>Stramenopiles</taxon>
        <taxon>Ochrophyta</taxon>
        <taxon>Bacillariophyta</taxon>
        <taxon>Coscinodiscophyceae</taxon>
        <taxon>Thalassiosirophycidae</taxon>
        <taxon>Thalassiosirales</taxon>
        <taxon>Thalassiosiraceae</taxon>
        <taxon>Thalassiosira</taxon>
    </lineage>
</organism>
<name>K0RNA7_THAOC</name>